<gene>
    <name evidence="6" type="ORF">KUF71_014018</name>
</gene>
<evidence type="ECO:0000256" key="1">
    <source>
        <dbReference type="ARBA" id="ARBA00004123"/>
    </source>
</evidence>
<feature type="region of interest" description="Disordered" evidence="5">
    <location>
        <begin position="89"/>
        <end position="205"/>
    </location>
</feature>
<evidence type="ECO:0000256" key="2">
    <source>
        <dbReference type="ARBA" id="ARBA00007855"/>
    </source>
</evidence>
<evidence type="ECO:0000256" key="3">
    <source>
        <dbReference type="ARBA" id="ARBA00015134"/>
    </source>
</evidence>
<feature type="compositionally biased region" description="Basic and acidic residues" evidence="5">
    <location>
        <begin position="110"/>
        <end position="131"/>
    </location>
</feature>
<reference evidence="6" key="1">
    <citation type="submission" date="2021-07" db="EMBL/GenBank/DDBJ databases">
        <authorList>
            <person name="Catto M.A."/>
            <person name="Jacobson A."/>
            <person name="Kennedy G."/>
            <person name="Labadie P."/>
            <person name="Hunt B.G."/>
            <person name="Srinivasan R."/>
        </authorList>
    </citation>
    <scope>NUCLEOTIDE SEQUENCE</scope>
    <source>
        <strain evidence="6">PL_HMW_Pooled</strain>
        <tissue evidence="6">Head</tissue>
    </source>
</reference>
<protein>
    <recommendedName>
        <fullName evidence="3">Ashwin</fullName>
    </recommendedName>
</protein>
<dbReference type="PANTHER" id="PTHR28359">
    <property type="entry name" value="ASHWIN"/>
    <property type="match status" value="1"/>
</dbReference>
<comment type="caution">
    <text evidence="6">The sequence shown here is derived from an EMBL/GenBank/DDBJ whole genome shotgun (WGS) entry which is preliminary data.</text>
</comment>
<dbReference type="GO" id="GO:0072669">
    <property type="term" value="C:tRNA-splicing ligase complex"/>
    <property type="evidence" value="ECO:0007669"/>
    <property type="project" value="InterPro"/>
</dbReference>
<sequence>MAANQNITNKHVSVSSNNLFRYLCPSFLSENDLLQELQIRCFKIKGLDKRSKDELIQIFTKHLMPLPQRLFPNNHHGTLINKMILKENASSRRQQKHEEAKSHLQYGFSREQDSKLSLKSSEKRNIDRLKPPIDSSNIQNKRISFSKTSSPSSSSTASLDKTVINTKCERKSRDETKVGLKRDHSGTVDDDISPTKKSRQRIAWP</sequence>
<evidence type="ECO:0000256" key="5">
    <source>
        <dbReference type="SAM" id="MobiDB-lite"/>
    </source>
</evidence>
<dbReference type="PANTHER" id="PTHR28359:SF1">
    <property type="entry name" value="ASHWIN"/>
    <property type="match status" value="1"/>
</dbReference>
<organism evidence="6 7">
    <name type="scientific">Frankliniella fusca</name>
    <dbReference type="NCBI Taxonomy" id="407009"/>
    <lineage>
        <taxon>Eukaryota</taxon>
        <taxon>Metazoa</taxon>
        <taxon>Ecdysozoa</taxon>
        <taxon>Arthropoda</taxon>
        <taxon>Hexapoda</taxon>
        <taxon>Insecta</taxon>
        <taxon>Pterygota</taxon>
        <taxon>Neoptera</taxon>
        <taxon>Paraneoptera</taxon>
        <taxon>Thysanoptera</taxon>
        <taxon>Terebrantia</taxon>
        <taxon>Thripoidea</taxon>
        <taxon>Thripidae</taxon>
        <taxon>Frankliniella</taxon>
    </lineage>
</organism>
<dbReference type="Pfam" id="PF15323">
    <property type="entry name" value="Ashwin"/>
    <property type="match status" value="1"/>
</dbReference>
<keyword evidence="4" id="KW-0539">Nucleus</keyword>
<proteinExistence type="inferred from homology"/>
<comment type="similarity">
    <text evidence="2">Belongs to the ashwin family.</text>
</comment>
<evidence type="ECO:0000313" key="7">
    <source>
        <dbReference type="Proteomes" id="UP001219518"/>
    </source>
</evidence>
<dbReference type="Proteomes" id="UP001219518">
    <property type="component" value="Unassembled WGS sequence"/>
</dbReference>
<comment type="subcellular location">
    <subcellularLocation>
        <location evidence="1">Nucleus</location>
    </subcellularLocation>
</comment>
<feature type="compositionally biased region" description="Basic residues" evidence="5">
    <location>
        <begin position="196"/>
        <end position="205"/>
    </location>
</feature>
<evidence type="ECO:0000313" key="6">
    <source>
        <dbReference type="EMBL" id="KAK3925769.1"/>
    </source>
</evidence>
<dbReference type="EMBL" id="JAHWGI010001240">
    <property type="protein sequence ID" value="KAK3925769.1"/>
    <property type="molecule type" value="Genomic_DNA"/>
</dbReference>
<keyword evidence="7" id="KW-1185">Reference proteome</keyword>
<accession>A0AAE1HQZ9</accession>
<name>A0AAE1HQZ9_9NEOP</name>
<feature type="compositionally biased region" description="Low complexity" evidence="5">
    <location>
        <begin position="145"/>
        <end position="158"/>
    </location>
</feature>
<evidence type="ECO:0000256" key="4">
    <source>
        <dbReference type="ARBA" id="ARBA00023242"/>
    </source>
</evidence>
<dbReference type="GO" id="GO:0048598">
    <property type="term" value="P:embryonic morphogenesis"/>
    <property type="evidence" value="ECO:0007669"/>
    <property type="project" value="InterPro"/>
</dbReference>
<feature type="compositionally biased region" description="Polar residues" evidence="5">
    <location>
        <begin position="134"/>
        <end position="143"/>
    </location>
</feature>
<reference evidence="6" key="2">
    <citation type="journal article" date="2023" name="BMC Genomics">
        <title>Pest status, molecular evolution, and epigenetic factors derived from the genome assembly of Frankliniella fusca, a thysanopteran phytovirus vector.</title>
        <authorList>
            <person name="Catto M.A."/>
            <person name="Labadie P.E."/>
            <person name="Jacobson A.L."/>
            <person name="Kennedy G.G."/>
            <person name="Srinivasan R."/>
            <person name="Hunt B.G."/>
        </authorList>
    </citation>
    <scope>NUCLEOTIDE SEQUENCE</scope>
    <source>
        <strain evidence="6">PL_HMW_Pooled</strain>
    </source>
</reference>
<dbReference type="InterPro" id="IPR024887">
    <property type="entry name" value="Ashwin"/>
</dbReference>
<dbReference type="AlphaFoldDB" id="A0AAE1HQZ9"/>
<dbReference type="GO" id="GO:0005634">
    <property type="term" value="C:nucleus"/>
    <property type="evidence" value="ECO:0007669"/>
    <property type="project" value="UniProtKB-SubCell"/>
</dbReference>
<feature type="compositionally biased region" description="Basic and acidic residues" evidence="5">
    <location>
        <begin position="167"/>
        <end position="187"/>
    </location>
</feature>